<feature type="transmembrane region" description="Helical" evidence="7">
    <location>
        <begin position="213"/>
        <end position="235"/>
    </location>
</feature>
<proteinExistence type="predicted"/>
<dbReference type="Pfam" id="PF06808">
    <property type="entry name" value="DctM"/>
    <property type="match status" value="1"/>
</dbReference>
<comment type="subcellular location">
    <subcellularLocation>
        <location evidence="1">Cell inner membrane</location>
        <topology evidence="1">Multi-pass membrane protein</topology>
    </subcellularLocation>
</comment>
<evidence type="ECO:0000259" key="8">
    <source>
        <dbReference type="Pfam" id="PF06808"/>
    </source>
</evidence>
<evidence type="ECO:0000256" key="1">
    <source>
        <dbReference type="ARBA" id="ARBA00004429"/>
    </source>
</evidence>
<dbReference type="PIRSF" id="PIRSF006066">
    <property type="entry name" value="HI0050"/>
    <property type="match status" value="1"/>
</dbReference>
<evidence type="ECO:0000256" key="3">
    <source>
        <dbReference type="ARBA" id="ARBA00022519"/>
    </source>
</evidence>
<organism evidence="9 10">
    <name type="scientific">Youngiibacter multivorans</name>
    <dbReference type="NCBI Taxonomy" id="937251"/>
    <lineage>
        <taxon>Bacteria</taxon>
        <taxon>Bacillati</taxon>
        <taxon>Bacillota</taxon>
        <taxon>Clostridia</taxon>
        <taxon>Eubacteriales</taxon>
        <taxon>Clostridiaceae</taxon>
        <taxon>Youngiibacter</taxon>
    </lineage>
</organism>
<evidence type="ECO:0000313" key="10">
    <source>
        <dbReference type="Proteomes" id="UP001519271"/>
    </source>
</evidence>
<feature type="transmembrane region" description="Helical" evidence="7">
    <location>
        <begin position="139"/>
        <end position="158"/>
    </location>
</feature>
<feature type="transmembrane region" description="Helical" evidence="7">
    <location>
        <begin position="56"/>
        <end position="74"/>
    </location>
</feature>
<keyword evidence="6 7" id="KW-0472">Membrane</keyword>
<protein>
    <submittedName>
        <fullName evidence="9">C4-dicarboxylate transporter DctM subunit</fullName>
    </submittedName>
</protein>
<evidence type="ECO:0000256" key="6">
    <source>
        <dbReference type="ARBA" id="ARBA00023136"/>
    </source>
</evidence>
<keyword evidence="3" id="KW-0997">Cell inner membrane</keyword>
<keyword evidence="10" id="KW-1185">Reference proteome</keyword>
<dbReference type="PANTHER" id="PTHR33362">
    <property type="entry name" value="SIALIC ACID TRAP TRANSPORTER PERMEASE PROTEIN SIAT-RELATED"/>
    <property type="match status" value="1"/>
</dbReference>
<dbReference type="InterPro" id="IPR004681">
    <property type="entry name" value="TRAP_DctM"/>
</dbReference>
<gene>
    <name evidence="9" type="ORF">J2Z34_000153</name>
</gene>
<comment type="caution">
    <text evidence="9">The sequence shown here is derived from an EMBL/GenBank/DDBJ whole genome shotgun (WGS) entry which is preliminary data.</text>
</comment>
<feature type="transmembrane region" description="Helical" evidence="7">
    <location>
        <begin position="278"/>
        <end position="302"/>
    </location>
</feature>
<accession>A0ABS4G006</accession>
<feature type="domain" description="TRAP C4-dicarboxylate transport system permease DctM subunit" evidence="8">
    <location>
        <begin position="7"/>
        <end position="416"/>
    </location>
</feature>
<sequence>MATAVLFIVAFTLLAIGVPVGISLGLGMIAIVFGFGTTNLGFLAQSMYSGFESLPLTAIPCFMLAGAVMETGGLSKRLVNVAEKMVGHTTGGLGTVTVIACLFFGAISGSGPATVAAIGGIMIPYMVKAGYDRTYSTGLSAVAGGLGIIMPPSIPLVIYGVATNTSIGDLFLAGIGPAFLVGFMLVLVNIFLSNKAGYLGNGIPFKLKEMGKAIWDAKWALLMPGIILGGIYGGIFTPTEAAVVATAYGILVGIYGYKELKWNDIIPMLIKNTSFVGGILLTFAPAAALGAVLALLGVPRALTTMLFALSTNKIVILLIVNVFLVFVGMIVDTTAANIIFSPILLTALRPYGVDPVHFGLLMTINLAIGFVTPPVAGNLFVASGMTGIPMDKIVKKALPFIVAMFVALLIVTYIPATSIGILQLLGR</sequence>
<keyword evidence="5 7" id="KW-1133">Transmembrane helix</keyword>
<feature type="transmembrane region" description="Helical" evidence="7">
    <location>
        <begin position="241"/>
        <end position="257"/>
    </location>
</feature>
<evidence type="ECO:0000256" key="7">
    <source>
        <dbReference type="SAM" id="Phobius"/>
    </source>
</evidence>
<keyword evidence="4 7" id="KW-0812">Transmembrane</keyword>
<dbReference type="RefSeq" id="WP_209457935.1">
    <property type="nucleotide sequence ID" value="NZ_JAGGKC010000001.1"/>
</dbReference>
<dbReference type="PANTHER" id="PTHR33362:SF3">
    <property type="entry name" value="SIALIC ACID TRAP TRANSPORTER PERMEASE PROTEIN SIAT"/>
    <property type="match status" value="1"/>
</dbReference>
<dbReference type="InterPro" id="IPR010656">
    <property type="entry name" value="DctM"/>
</dbReference>
<feature type="transmembrane region" description="Helical" evidence="7">
    <location>
        <begin position="94"/>
        <end position="127"/>
    </location>
</feature>
<reference evidence="9 10" key="1">
    <citation type="submission" date="2021-03" db="EMBL/GenBank/DDBJ databases">
        <title>Genomic Encyclopedia of Type Strains, Phase IV (KMG-IV): sequencing the most valuable type-strain genomes for metagenomic binning, comparative biology and taxonomic classification.</title>
        <authorList>
            <person name="Goeker M."/>
        </authorList>
    </citation>
    <scope>NUCLEOTIDE SEQUENCE [LARGE SCALE GENOMIC DNA]</scope>
    <source>
        <strain evidence="9 10">DSM 6139</strain>
    </source>
</reference>
<evidence type="ECO:0000256" key="4">
    <source>
        <dbReference type="ARBA" id="ARBA00022692"/>
    </source>
</evidence>
<feature type="transmembrane region" description="Helical" evidence="7">
    <location>
        <begin position="170"/>
        <end position="192"/>
    </location>
</feature>
<keyword evidence="2" id="KW-1003">Cell membrane</keyword>
<feature type="transmembrane region" description="Helical" evidence="7">
    <location>
        <begin position="400"/>
        <end position="425"/>
    </location>
</feature>
<dbReference type="Proteomes" id="UP001519271">
    <property type="component" value="Unassembled WGS sequence"/>
</dbReference>
<evidence type="ECO:0000313" key="9">
    <source>
        <dbReference type="EMBL" id="MBP1917690.1"/>
    </source>
</evidence>
<evidence type="ECO:0000256" key="5">
    <source>
        <dbReference type="ARBA" id="ARBA00022989"/>
    </source>
</evidence>
<dbReference type="NCBIfam" id="TIGR00786">
    <property type="entry name" value="dctM"/>
    <property type="match status" value="1"/>
</dbReference>
<name>A0ABS4G006_9CLOT</name>
<dbReference type="EMBL" id="JAGGKC010000001">
    <property type="protein sequence ID" value="MBP1917690.1"/>
    <property type="molecule type" value="Genomic_DNA"/>
</dbReference>
<feature type="transmembrane region" description="Helical" evidence="7">
    <location>
        <begin position="314"/>
        <end position="346"/>
    </location>
</feature>
<feature type="transmembrane region" description="Helical" evidence="7">
    <location>
        <begin position="358"/>
        <end position="380"/>
    </location>
</feature>
<evidence type="ECO:0000256" key="2">
    <source>
        <dbReference type="ARBA" id="ARBA00022475"/>
    </source>
</evidence>